<name>A0AA40GH91_9HYME</name>
<evidence type="ECO:0000313" key="1">
    <source>
        <dbReference type="EMBL" id="KAK1137424.1"/>
    </source>
</evidence>
<keyword evidence="2" id="KW-1185">Reference proteome</keyword>
<protein>
    <submittedName>
        <fullName evidence="1">Uncharacterized protein</fullName>
    </submittedName>
</protein>
<organism evidence="1 2">
    <name type="scientific">Melipona bicolor</name>
    <dbReference type="NCBI Taxonomy" id="60889"/>
    <lineage>
        <taxon>Eukaryota</taxon>
        <taxon>Metazoa</taxon>
        <taxon>Ecdysozoa</taxon>
        <taxon>Arthropoda</taxon>
        <taxon>Hexapoda</taxon>
        <taxon>Insecta</taxon>
        <taxon>Pterygota</taxon>
        <taxon>Neoptera</taxon>
        <taxon>Endopterygota</taxon>
        <taxon>Hymenoptera</taxon>
        <taxon>Apocrita</taxon>
        <taxon>Aculeata</taxon>
        <taxon>Apoidea</taxon>
        <taxon>Anthophila</taxon>
        <taxon>Apidae</taxon>
        <taxon>Melipona</taxon>
    </lineage>
</organism>
<dbReference type="EMBL" id="JAHYIQ010000001">
    <property type="protein sequence ID" value="KAK1137424.1"/>
    <property type="molecule type" value="Genomic_DNA"/>
</dbReference>
<gene>
    <name evidence="1" type="ORF">K0M31_001934</name>
</gene>
<comment type="caution">
    <text evidence="1">The sequence shown here is derived from an EMBL/GenBank/DDBJ whole genome shotgun (WGS) entry which is preliminary data.</text>
</comment>
<reference evidence="1" key="1">
    <citation type="submission" date="2021-10" db="EMBL/GenBank/DDBJ databases">
        <title>Melipona bicolor Genome sequencing and assembly.</title>
        <authorList>
            <person name="Araujo N.S."/>
            <person name="Arias M.C."/>
        </authorList>
    </citation>
    <scope>NUCLEOTIDE SEQUENCE</scope>
    <source>
        <strain evidence="1">USP_2M_L1-L4_2017</strain>
        <tissue evidence="1">Whole body</tissue>
    </source>
</reference>
<accession>A0AA40GH91</accession>
<sequence>MDFFSSVSLSATTTVRRVEIGAELFVDIEYPDLLSIEQSDGSAVEKFYLDFLNSEK</sequence>
<dbReference type="AlphaFoldDB" id="A0AA40GH91"/>
<proteinExistence type="predicted"/>
<evidence type="ECO:0000313" key="2">
    <source>
        <dbReference type="Proteomes" id="UP001177670"/>
    </source>
</evidence>
<dbReference type="Proteomes" id="UP001177670">
    <property type="component" value="Unassembled WGS sequence"/>
</dbReference>